<sequence>MTLEELYQAAQAASTSQKWSQAASLWERVYQAQQTPKFNFQLVTALVADRQYSAAINYAAEFEGVYRRSDSAASLYLRALIGSQQFIPARMLIVARVTHRDWSKTASRELDAAERAATSEMAATMKTAMRRFYHLSDQPAIAQAEQIQAAQRLTYEKYVTAAKFLLVDPFLHQLARVEVLDTLRALGVSETVTFQWLDQTVISCQPSALVPVGTDSLAKTVHAALEARIGHQNASLSQELTASLRLQLMYLYPRTELGITDANAWVRLMLNQSPTTPATNLTAGEEKMVHLQSVIQKYNSELLL</sequence>
<gene>
    <name evidence="1" type="ORF">ACFFLI_05705</name>
</gene>
<evidence type="ECO:0000313" key="2">
    <source>
        <dbReference type="Proteomes" id="UP001589691"/>
    </source>
</evidence>
<name>A0ABV5WTX3_9LACO</name>
<reference evidence="1 2" key="1">
    <citation type="submission" date="2024-09" db="EMBL/GenBank/DDBJ databases">
        <authorList>
            <person name="Sun Q."/>
            <person name="Mori K."/>
        </authorList>
    </citation>
    <scope>NUCLEOTIDE SEQUENCE [LARGE SCALE GENOMIC DNA]</scope>
    <source>
        <strain evidence="1 2">TBRC 4576</strain>
    </source>
</reference>
<accession>A0ABV5WTX3</accession>
<evidence type="ECO:0008006" key="3">
    <source>
        <dbReference type="Google" id="ProtNLM"/>
    </source>
</evidence>
<organism evidence="1 2">
    <name type="scientific">Lactiplantibacillus modestisalitolerans</name>
    <dbReference type="NCBI Taxonomy" id="1457219"/>
    <lineage>
        <taxon>Bacteria</taxon>
        <taxon>Bacillati</taxon>
        <taxon>Bacillota</taxon>
        <taxon>Bacilli</taxon>
        <taxon>Lactobacillales</taxon>
        <taxon>Lactobacillaceae</taxon>
        <taxon>Lactiplantibacillus</taxon>
    </lineage>
</organism>
<evidence type="ECO:0000313" key="1">
    <source>
        <dbReference type="EMBL" id="MFB9769377.1"/>
    </source>
</evidence>
<keyword evidence="2" id="KW-1185">Reference proteome</keyword>
<proteinExistence type="predicted"/>
<dbReference type="Proteomes" id="UP001589691">
    <property type="component" value="Unassembled WGS sequence"/>
</dbReference>
<dbReference type="EMBL" id="JBHLZY010000013">
    <property type="protein sequence ID" value="MFB9769377.1"/>
    <property type="molecule type" value="Genomic_DNA"/>
</dbReference>
<comment type="caution">
    <text evidence="1">The sequence shown here is derived from an EMBL/GenBank/DDBJ whole genome shotgun (WGS) entry which is preliminary data.</text>
</comment>
<protein>
    <recommendedName>
        <fullName evidence="3">TPR repeat-containing protein</fullName>
    </recommendedName>
</protein>
<dbReference type="RefSeq" id="WP_137643314.1">
    <property type="nucleotide sequence ID" value="NZ_BJEA01000016.1"/>
</dbReference>